<dbReference type="PANTHER" id="PTHR13773:SF8">
    <property type="entry name" value="PHOSPHATIDATE CYTIDYLYLTRANSFERASE, PHOTORECEPTOR-SPECIFIC"/>
    <property type="match status" value="1"/>
</dbReference>
<keyword evidence="15" id="KW-1208">Phospholipid metabolism</keyword>
<evidence type="ECO:0000256" key="12">
    <source>
        <dbReference type="ARBA" id="ARBA00023098"/>
    </source>
</evidence>
<evidence type="ECO:0000256" key="17">
    <source>
        <dbReference type="ARBA" id="ARBA00032396"/>
    </source>
</evidence>
<comment type="pathway">
    <text evidence="3">Phospholipid metabolism; CDP-diacylglycerol biosynthesis; CDP-diacylglycerol from sn-glycerol 3-phosphate: step 3/3.</text>
</comment>
<evidence type="ECO:0000256" key="19">
    <source>
        <dbReference type="SAM" id="Phobius"/>
    </source>
</evidence>
<dbReference type="AlphaFoldDB" id="A0A9P0B7U9"/>
<evidence type="ECO:0000256" key="7">
    <source>
        <dbReference type="ARBA" id="ARBA00022516"/>
    </source>
</evidence>
<keyword evidence="13 19" id="KW-0472">Membrane</keyword>
<feature type="transmembrane region" description="Helical" evidence="19">
    <location>
        <begin position="211"/>
        <end position="229"/>
    </location>
</feature>
<keyword evidence="11 19" id="KW-1133">Transmembrane helix</keyword>
<evidence type="ECO:0000313" key="20">
    <source>
        <dbReference type="EMBL" id="CAH0556904.1"/>
    </source>
</evidence>
<comment type="pathway">
    <text evidence="4">Lipid metabolism.</text>
</comment>
<evidence type="ECO:0000256" key="10">
    <source>
        <dbReference type="ARBA" id="ARBA00022695"/>
    </source>
</evidence>
<accession>A0A9P0B7U9</accession>
<dbReference type="Proteomes" id="UP001154078">
    <property type="component" value="Chromosome 5"/>
</dbReference>
<comment type="catalytic activity">
    <reaction evidence="1">
        <text>a 1,2-diacyl-sn-glycero-3-phosphate + CTP + H(+) = a CDP-1,2-diacyl-sn-glycerol + diphosphate</text>
        <dbReference type="Rhea" id="RHEA:16229"/>
        <dbReference type="ChEBI" id="CHEBI:15378"/>
        <dbReference type="ChEBI" id="CHEBI:33019"/>
        <dbReference type="ChEBI" id="CHEBI:37563"/>
        <dbReference type="ChEBI" id="CHEBI:58332"/>
        <dbReference type="ChEBI" id="CHEBI:58608"/>
        <dbReference type="EC" id="2.7.7.41"/>
    </reaction>
</comment>
<dbReference type="GO" id="GO:0005789">
    <property type="term" value="C:endoplasmic reticulum membrane"/>
    <property type="evidence" value="ECO:0007669"/>
    <property type="project" value="TreeGrafter"/>
</dbReference>
<evidence type="ECO:0000256" key="9">
    <source>
        <dbReference type="ARBA" id="ARBA00022692"/>
    </source>
</evidence>
<evidence type="ECO:0000256" key="13">
    <source>
        <dbReference type="ARBA" id="ARBA00023136"/>
    </source>
</evidence>
<evidence type="ECO:0000256" key="6">
    <source>
        <dbReference type="ARBA" id="ARBA00012487"/>
    </source>
</evidence>
<keyword evidence="9 19" id="KW-0812">Transmembrane</keyword>
<reference evidence="20" key="1">
    <citation type="submission" date="2021-12" db="EMBL/GenBank/DDBJ databases">
        <authorList>
            <person name="King R."/>
        </authorList>
    </citation>
    <scope>NUCLEOTIDE SEQUENCE</scope>
</reference>
<evidence type="ECO:0000256" key="8">
    <source>
        <dbReference type="ARBA" id="ARBA00022679"/>
    </source>
</evidence>
<keyword evidence="21" id="KW-1185">Reference proteome</keyword>
<evidence type="ECO:0000256" key="2">
    <source>
        <dbReference type="ARBA" id="ARBA00004141"/>
    </source>
</evidence>
<evidence type="ECO:0000256" key="4">
    <source>
        <dbReference type="ARBA" id="ARBA00005189"/>
    </source>
</evidence>
<organism evidence="20 21">
    <name type="scientific">Brassicogethes aeneus</name>
    <name type="common">Rape pollen beetle</name>
    <name type="synonym">Meligethes aeneus</name>
    <dbReference type="NCBI Taxonomy" id="1431903"/>
    <lineage>
        <taxon>Eukaryota</taxon>
        <taxon>Metazoa</taxon>
        <taxon>Ecdysozoa</taxon>
        <taxon>Arthropoda</taxon>
        <taxon>Hexapoda</taxon>
        <taxon>Insecta</taxon>
        <taxon>Pterygota</taxon>
        <taxon>Neoptera</taxon>
        <taxon>Endopterygota</taxon>
        <taxon>Coleoptera</taxon>
        <taxon>Polyphaga</taxon>
        <taxon>Cucujiformia</taxon>
        <taxon>Nitidulidae</taxon>
        <taxon>Meligethinae</taxon>
        <taxon>Brassicogethes</taxon>
    </lineage>
</organism>
<evidence type="ECO:0000256" key="15">
    <source>
        <dbReference type="ARBA" id="ARBA00023264"/>
    </source>
</evidence>
<dbReference type="PANTHER" id="PTHR13773">
    <property type="entry name" value="PHOSPHATIDATE CYTIDYLYLTRANSFERASE"/>
    <property type="match status" value="1"/>
</dbReference>
<evidence type="ECO:0000256" key="3">
    <source>
        <dbReference type="ARBA" id="ARBA00005119"/>
    </source>
</evidence>
<name>A0A9P0B7U9_BRAAE</name>
<proteinExistence type="inferred from homology"/>
<protein>
    <recommendedName>
        <fullName evidence="6">phosphatidate cytidylyltransferase</fullName>
        <ecNumber evidence="6">2.7.7.41</ecNumber>
    </recommendedName>
    <alternativeName>
        <fullName evidence="16">CDP-diacylglycerol synthase</fullName>
    </alternativeName>
    <alternativeName>
        <fullName evidence="17">CDP-diglyceride pyrophosphorylase</fullName>
    </alternativeName>
    <alternativeName>
        <fullName evidence="18">CDP-diglyceride synthase</fullName>
    </alternativeName>
</protein>
<feature type="transmembrane region" description="Helical" evidence="19">
    <location>
        <begin position="109"/>
        <end position="130"/>
    </location>
</feature>
<dbReference type="OrthoDB" id="10260889at2759"/>
<feature type="transmembrane region" description="Helical" evidence="19">
    <location>
        <begin position="169"/>
        <end position="190"/>
    </location>
</feature>
<dbReference type="EMBL" id="OV121136">
    <property type="protein sequence ID" value="CAH0556904.1"/>
    <property type="molecule type" value="Genomic_DNA"/>
</dbReference>
<dbReference type="GO" id="GO:0004605">
    <property type="term" value="F:phosphatidate cytidylyltransferase activity"/>
    <property type="evidence" value="ECO:0007669"/>
    <property type="project" value="UniProtKB-EC"/>
</dbReference>
<dbReference type="EC" id="2.7.7.41" evidence="6"/>
<sequence length="383" mass="44208">MKHITRADFIPKVESNLTKRFILGITMVTGFSLIIYGGPLTIMLMITLVQFKCFEEIMNLAYEAKKLPKESKLRRINIYFVLVGNYFFYGEVSKIHFKVFADTFATVRFLVSYHSFISFCAYLFGFIWFVTNVKKNELRKQFSLFFWTHFLILIIVVQASLLVNIVFEGLIWNVVPISLVVLNDIFAFIFGKLLGKTPLIKLSPKKTMEGYIFGAFGTVLMGLLLSQFLCQFDFFTCPIEYMNTSSGISMNTNCNSTYIFSPIDFYGIHSYPFVFHSLVISVFASIIAPFGGFCASGFKRSMKVKDFGDIIPGHGGMMDRNDCQFLMATFVHVYINTFIKNTNYNDINKIFQKLLYMNEESQLEFYYLLENHIRHNVNSSISF</sequence>
<dbReference type="Pfam" id="PF01148">
    <property type="entry name" value="CTP_transf_1"/>
    <property type="match status" value="1"/>
</dbReference>
<keyword evidence="10" id="KW-0548">Nucleotidyltransferase</keyword>
<feature type="transmembrane region" description="Helical" evidence="19">
    <location>
        <begin position="273"/>
        <end position="295"/>
    </location>
</feature>
<feature type="transmembrane region" description="Helical" evidence="19">
    <location>
        <begin position="142"/>
        <end position="163"/>
    </location>
</feature>
<keyword evidence="14" id="KW-0594">Phospholipid biosynthesis</keyword>
<evidence type="ECO:0000256" key="16">
    <source>
        <dbReference type="ARBA" id="ARBA00029893"/>
    </source>
</evidence>
<keyword evidence="8" id="KW-0808">Transferase</keyword>
<feature type="transmembrane region" description="Helical" evidence="19">
    <location>
        <begin position="21"/>
        <end position="51"/>
    </location>
</feature>
<comment type="subcellular location">
    <subcellularLocation>
        <location evidence="2">Membrane</location>
        <topology evidence="2">Multi-pass membrane protein</topology>
    </subcellularLocation>
</comment>
<comment type="similarity">
    <text evidence="5">Belongs to the CDS family.</text>
</comment>
<evidence type="ECO:0000256" key="11">
    <source>
        <dbReference type="ARBA" id="ARBA00022989"/>
    </source>
</evidence>
<gene>
    <name evidence="20" type="ORF">MELIAE_LOCUS7738</name>
</gene>
<evidence type="ECO:0000256" key="5">
    <source>
        <dbReference type="ARBA" id="ARBA00010185"/>
    </source>
</evidence>
<keyword evidence="12" id="KW-0443">Lipid metabolism</keyword>
<evidence type="ECO:0000313" key="21">
    <source>
        <dbReference type="Proteomes" id="UP001154078"/>
    </source>
</evidence>
<evidence type="ECO:0000256" key="18">
    <source>
        <dbReference type="ARBA" id="ARBA00033406"/>
    </source>
</evidence>
<evidence type="ECO:0000256" key="14">
    <source>
        <dbReference type="ARBA" id="ARBA00023209"/>
    </source>
</evidence>
<dbReference type="GO" id="GO:0008654">
    <property type="term" value="P:phospholipid biosynthetic process"/>
    <property type="evidence" value="ECO:0007669"/>
    <property type="project" value="UniProtKB-KW"/>
</dbReference>
<evidence type="ECO:0000256" key="1">
    <source>
        <dbReference type="ARBA" id="ARBA00001698"/>
    </source>
</evidence>
<keyword evidence="7" id="KW-0444">Lipid biosynthesis</keyword>
<dbReference type="InterPro" id="IPR016720">
    <property type="entry name" value="PC_Trfase_euk"/>
</dbReference>